<dbReference type="PANTHER" id="PTHR33116:SF78">
    <property type="entry name" value="OS12G0587133 PROTEIN"/>
    <property type="match status" value="1"/>
</dbReference>
<gene>
    <name evidence="4" type="ORF">Tco_1028558</name>
</gene>
<dbReference type="EMBL" id="BQNB010017973">
    <property type="protein sequence ID" value="GJT69272.1"/>
    <property type="molecule type" value="Genomic_DNA"/>
</dbReference>
<feature type="region of interest" description="Disordered" evidence="1">
    <location>
        <begin position="701"/>
        <end position="731"/>
    </location>
</feature>
<reference evidence="4" key="1">
    <citation type="journal article" date="2022" name="Int. J. Mol. Sci.">
        <title>Draft Genome of Tanacetum Coccineum: Genomic Comparison of Closely Related Tanacetum-Family Plants.</title>
        <authorList>
            <person name="Yamashiro T."/>
            <person name="Shiraishi A."/>
            <person name="Nakayama K."/>
            <person name="Satake H."/>
        </authorList>
    </citation>
    <scope>NUCLEOTIDE SEQUENCE</scope>
</reference>
<comment type="caution">
    <text evidence="4">The sequence shown here is derived from an EMBL/GenBank/DDBJ whole genome shotgun (WGS) entry which is preliminary data.</text>
</comment>
<dbReference type="InterPro" id="IPR026960">
    <property type="entry name" value="RVT-Znf"/>
</dbReference>
<dbReference type="Pfam" id="PF13966">
    <property type="entry name" value="zf-RVT"/>
    <property type="match status" value="1"/>
</dbReference>
<evidence type="ECO:0000256" key="1">
    <source>
        <dbReference type="SAM" id="MobiDB-lite"/>
    </source>
</evidence>
<keyword evidence="5" id="KW-1185">Reference proteome</keyword>
<evidence type="ECO:0000313" key="4">
    <source>
        <dbReference type="EMBL" id="GJT69272.1"/>
    </source>
</evidence>
<feature type="compositionally biased region" description="Polar residues" evidence="1">
    <location>
        <begin position="750"/>
        <end position="767"/>
    </location>
</feature>
<sequence>MGEFNEVRSKQERYGSVFNVQSAAAFNNFISLASPIDLPLDGYAYTWVHKSATKMSKLDRFLISKGLIASFPHLSALCLDKHLSYHRPILMREMNINYGHTPWSNEAIINDRSILLKELQDIISMESEEVAQKAKVCWAIEISSVDIGNFWRMIFQLLSWISSLQFNWKTIKAIHGEMGALGSLDTIPRRSPWLEIIREINILRSKGIDILSLIRKKVVWSYRRDPRGGIEEDQKCMLLSRKSGIILPNMLDRWVWSLEASGEFSVKSARSLINDSLLPKEDVHTRWVKVVPIKINVFAWRVRLNKLPARLNLFLIGVEIPSIMCPLCNSSVESASHLFFSCHVARLIWRKVLRWWDLEENMIDSYDDWLLLLKNIRLAKRLKDIFEDDDRSVALAEVADAKFRRCSVVRRFAASIIFQILEDVGFRILHAVFLKSNIYNSCLALMVVVRKNENVFFTSFNGNVEAHRGASTSTGSTTFDNALPKEQMIKIMSLINEKPTGNVNANMAGKPTLTVPTKNMFNIIDISSLNLTIGYPNGALSKITTVGNLRLSADIVLFDVLVVPEYCVSLLSVYKLIKDSKLFVGFDKHKCYIQDLNLIKTVGIGNESSGLYMFDEDKKCKNISLKYDKHVSPCDICHKANQTRDPFPLSDHKSMTIGDLVHLDLWGPYRVFESENSQLVSQSESELNLLNFFDNFDDATLKSPNDDERDPSVGDGNVMASPDIDNSPPVSREATFETQLDETNNIFKGSSVEMSGSRSGIESQSKTNNEDESQIVRKSSIVSNLPSKFNDFILPSNKNYGIEKHVNYSKLSTIKFCFATNLNKSVEPKSYVEAAQNKHWVEAMNNEMEALFRDNTWILTDLPVTKKTIGCKWLFKIKYKSSGEIERYKARLVAKGFSQRKGIDYKEKFSPVVKMIIVRCIISLSMHNNWPLFQVDVNNSFLYGNLHEDGYMDLPPGYYDKSQTKIPLNHGYGS</sequence>
<evidence type="ECO:0000259" key="3">
    <source>
        <dbReference type="Pfam" id="PF13966"/>
    </source>
</evidence>
<dbReference type="SUPFAM" id="SSF56219">
    <property type="entry name" value="DNase I-like"/>
    <property type="match status" value="1"/>
</dbReference>
<dbReference type="Proteomes" id="UP001151760">
    <property type="component" value="Unassembled WGS sequence"/>
</dbReference>
<organism evidence="4 5">
    <name type="scientific">Tanacetum coccineum</name>
    <dbReference type="NCBI Taxonomy" id="301880"/>
    <lineage>
        <taxon>Eukaryota</taxon>
        <taxon>Viridiplantae</taxon>
        <taxon>Streptophyta</taxon>
        <taxon>Embryophyta</taxon>
        <taxon>Tracheophyta</taxon>
        <taxon>Spermatophyta</taxon>
        <taxon>Magnoliopsida</taxon>
        <taxon>eudicotyledons</taxon>
        <taxon>Gunneridae</taxon>
        <taxon>Pentapetalae</taxon>
        <taxon>asterids</taxon>
        <taxon>campanulids</taxon>
        <taxon>Asterales</taxon>
        <taxon>Asteraceae</taxon>
        <taxon>Asteroideae</taxon>
        <taxon>Anthemideae</taxon>
        <taxon>Anthemidinae</taxon>
        <taxon>Tanacetum</taxon>
    </lineage>
</organism>
<name>A0ABQ5G110_9ASTR</name>
<feature type="domain" description="Reverse transcriptase zinc-binding" evidence="3">
    <location>
        <begin position="264"/>
        <end position="349"/>
    </location>
</feature>
<reference evidence="4" key="2">
    <citation type="submission" date="2022-01" db="EMBL/GenBank/DDBJ databases">
        <authorList>
            <person name="Yamashiro T."/>
            <person name="Shiraishi A."/>
            <person name="Satake H."/>
            <person name="Nakayama K."/>
        </authorList>
    </citation>
    <scope>NUCLEOTIDE SEQUENCE</scope>
</reference>
<evidence type="ECO:0000313" key="5">
    <source>
        <dbReference type="Proteomes" id="UP001151760"/>
    </source>
</evidence>
<evidence type="ECO:0000259" key="2">
    <source>
        <dbReference type="Pfam" id="PF07727"/>
    </source>
</evidence>
<accession>A0ABQ5G110</accession>
<dbReference type="PANTHER" id="PTHR33116">
    <property type="entry name" value="REVERSE TRANSCRIPTASE ZINC-BINDING DOMAIN-CONTAINING PROTEIN-RELATED-RELATED"/>
    <property type="match status" value="1"/>
</dbReference>
<dbReference type="Pfam" id="PF07727">
    <property type="entry name" value="RVT_2"/>
    <property type="match status" value="1"/>
</dbReference>
<dbReference type="InterPro" id="IPR036691">
    <property type="entry name" value="Endo/exonu/phosph_ase_sf"/>
</dbReference>
<dbReference type="Gene3D" id="3.60.10.10">
    <property type="entry name" value="Endonuclease/exonuclease/phosphatase"/>
    <property type="match status" value="1"/>
</dbReference>
<feature type="region of interest" description="Disordered" evidence="1">
    <location>
        <begin position="750"/>
        <end position="775"/>
    </location>
</feature>
<proteinExistence type="predicted"/>
<protein>
    <submittedName>
        <fullName evidence="4">Ribonuclease H-like domain-containing protein</fullName>
    </submittedName>
</protein>
<dbReference type="InterPro" id="IPR013103">
    <property type="entry name" value="RVT_2"/>
</dbReference>
<feature type="domain" description="Reverse transcriptase Ty1/copia-type" evidence="2">
    <location>
        <begin position="855"/>
        <end position="963"/>
    </location>
</feature>